<proteinExistence type="predicted"/>
<evidence type="ECO:0000313" key="1">
    <source>
        <dbReference type="EMBL" id="MFD1144943.1"/>
    </source>
</evidence>
<reference evidence="2" key="1">
    <citation type="journal article" date="2019" name="Int. J. Syst. Evol. Microbiol.">
        <title>The Global Catalogue of Microorganisms (GCM) 10K type strain sequencing project: providing services to taxonomists for standard genome sequencing and annotation.</title>
        <authorList>
            <consortium name="The Broad Institute Genomics Platform"/>
            <consortium name="The Broad Institute Genome Sequencing Center for Infectious Disease"/>
            <person name="Wu L."/>
            <person name="Ma J."/>
        </authorList>
    </citation>
    <scope>NUCLEOTIDE SEQUENCE [LARGE SCALE GENOMIC DNA]</scope>
    <source>
        <strain evidence="2">CCUG 55608</strain>
    </source>
</reference>
<name>A0ABW3QLX1_9BACT</name>
<evidence type="ECO:0000313" key="2">
    <source>
        <dbReference type="Proteomes" id="UP001597116"/>
    </source>
</evidence>
<accession>A0ABW3QLX1</accession>
<dbReference type="RefSeq" id="WP_265994007.1">
    <property type="nucleotide sequence ID" value="NZ_CP110973.1"/>
</dbReference>
<dbReference type="InterPro" id="IPR038636">
    <property type="entry name" value="Wzi_sf"/>
</dbReference>
<comment type="caution">
    <text evidence="1">The sequence shown here is derived from an EMBL/GenBank/DDBJ whole genome shotgun (WGS) entry which is preliminary data.</text>
</comment>
<keyword evidence="2" id="KW-1185">Reference proteome</keyword>
<dbReference type="Gene3D" id="2.40.160.130">
    <property type="entry name" value="Capsule assembly protein Wzi"/>
    <property type="match status" value="1"/>
</dbReference>
<sequence>MPFWFRVNQFGVVPFNAPVGIIRLASAGTIHKDTVCESWLIKYGIELAGNVGAVNRAIFPEAFIKVDKAHWELVVGRRRRIFGLADSTLSSGSYSWSSNALPISKIEFGTQDFVPIHFTKGLIAINAFFAHGWFTNTDSIKRSFLHQKALYGRIGKPNWKVKFYGGILHNVQWGGRSRYLGAGSSVNGQLPSSFRDFLHVIISKQPSQTSQVSFHDRVNQFGNHVGSLDIGAEIKSKPLTVLLYHQHPFEDKSGIALMNLPDGLYGIQFKRRSITSKYAFKINKLLIEYLTTMNQSGHTMETKYAQYQGIDDYFNNFQYKDGWTHSGSILGTPFISRQQEVESIWQNRPGKYRLTVVNNRVKVFYLGMEGELGSNLSFQTRLSLSQNYGTYRNPFGRSVNQFSGVASLLWNTNWLRGTELISSVSLDNGNLYKNSLGVWISFKKHLDL</sequence>
<dbReference type="EMBL" id="JBHTLP010000024">
    <property type="protein sequence ID" value="MFD1144943.1"/>
    <property type="molecule type" value="Genomic_DNA"/>
</dbReference>
<organism evidence="1 2">
    <name type="scientific">Larkinella insperata</name>
    <dbReference type="NCBI Taxonomy" id="332158"/>
    <lineage>
        <taxon>Bacteria</taxon>
        <taxon>Pseudomonadati</taxon>
        <taxon>Bacteroidota</taxon>
        <taxon>Cytophagia</taxon>
        <taxon>Cytophagales</taxon>
        <taxon>Spirosomataceae</taxon>
        <taxon>Larkinella</taxon>
    </lineage>
</organism>
<gene>
    <name evidence="1" type="ORF">ACFQ4C_27685</name>
</gene>
<dbReference type="Proteomes" id="UP001597116">
    <property type="component" value="Unassembled WGS sequence"/>
</dbReference>
<protein>
    <submittedName>
        <fullName evidence="1">Capsule assembly Wzi family protein</fullName>
    </submittedName>
</protein>